<evidence type="ECO:0008006" key="3">
    <source>
        <dbReference type="Google" id="ProtNLM"/>
    </source>
</evidence>
<evidence type="ECO:0000313" key="2">
    <source>
        <dbReference type="Proteomes" id="UP001057998"/>
    </source>
</evidence>
<protein>
    <recommendedName>
        <fullName evidence="3">Malate dehydrogenase</fullName>
    </recommendedName>
</protein>
<name>A0ABY5GEV8_9GAMM</name>
<keyword evidence="2" id="KW-1185">Reference proteome</keyword>
<accession>A0ABY5GEV8</accession>
<sequence>MMQAKDLKPGMWVECREGVAEVIDIDVEHNTAIVENLRDHKRININCDDINEQPQLHTGCDSYY</sequence>
<dbReference type="Proteomes" id="UP001057998">
    <property type="component" value="Chromosome 1"/>
</dbReference>
<dbReference type="EMBL" id="CP101508">
    <property type="protein sequence ID" value="UTV27453.1"/>
    <property type="molecule type" value="Genomic_DNA"/>
</dbReference>
<dbReference type="RefSeq" id="WP_255388668.1">
    <property type="nucleotide sequence ID" value="NZ_CP101508.1"/>
</dbReference>
<gene>
    <name evidence="1" type="ORF">NNL38_14200</name>
</gene>
<reference evidence="1" key="1">
    <citation type="submission" date="2022-07" db="EMBL/GenBank/DDBJ databases">
        <title>Genome sequencing of Photobacterium atrarenae GJH2-4.</title>
        <authorList>
            <person name="Park S.-J."/>
        </authorList>
    </citation>
    <scope>NUCLEOTIDE SEQUENCE</scope>
    <source>
        <strain evidence="1">GJH2-4</strain>
    </source>
</reference>
<proteinExistence type="predicted"/>
<organism evidence="1 2">
    <name type="scientific">Photobacterium atrarenae</name>
    <dbReference type="NCBI Taxonomy" id="865757"/>
    <lineage>
        <taxon>Bacteria</taxon>
        <taxon>Pseudomonadati</taxon>
        <taxon>Pseudomonadota</taxon>
        <taxon>Gammaproteobacteria</taxon>
        <taxon>Vibrionales</taxon>
        <taxon>Vibrionaceae</taxon>
        <taxon>Photobacterium</taxon>
    </lineage>
</organism>
<evidence type="ECO:0000313" key="1">
    <source>
        <dbReference type="EMBL" id="UTV27453.1"/>
    </source>
</evidence>